<organism evidence="1">
    <name type="scientific">Anguilla anguilla</name>
    <name type="common">European freshwater eel</name>
    <name type="synonym">Muraena anguilla</name>
    <dbReference type="NCBI Taxonomy" id="7936"/>
    <lineage>
        <taxon>Eukaryota</taxon>
        <taxon>Metazoa</taxon>
        <taxon>Chordata</taxon>
        <taxon>Craniata</taxon>
        <taxon>Vertebrata</taxon>
        <taxon>Euteleostomi</taxon>
        <taxon>Actinopterygii</taxon>
        <taxon>Neopterygii</taxon>
        <taxon>Teleostei</taxon>
        <taxon>Anguilliformes</taxon>
        <taxon>Anguillidae</taxon>
        <taxon>Anguilla</taxon>
    </lineage>
</organism>
<evidence type="ECO:0000313" key="1">
    <source>
        <dbReference type="EMBL" id="JAH60477.1"/>
    </source>
</evidence>
<dbReference type="AlphaFoldDB" id="A0A0E9U407"/>
<name>A0A0E9U407_ANGAN</name>
<protein>
    <submittedName>
        <fullName evidence="1">Uncharacterized protein</fullName>
    </submittedName>
</protein>
<accession>A0A0E9U407</accession>
<reference evidence="1" key="1">
    <citation type="submission" date="2014-11" db="EMBL/GenBank/DDBJ databases">
        <authorList>
            <person name="Amaro Gonzalez C."/>
        </authorList>
    </citation>
    <scope>NUCLEOTIDE SEQUENCE</scope>
</reference>
<dbReference type="EMBL" id="GBXM01048100">
    <property type="protein sequence ID" value="JAH60477.1"/>
    <property type="molecule type" value="Transcribed_RNA"/>
</dbReference>
<proteinExistence type="predicted"/>
<sequence>MKSRVLTPSANNARHY</sequence>
<reference evidence="1" key="2">
    <citation type="journal article" date="2015" name="Fish Shellfish Immunol.">
        <title>Early steps in the European eel (Anguilla anguilla)-Vibrio vulnificus interaction in the gills: Role of the RtxA13 toxin.</title>
        <authorList>
            <person name="Callol A."/>
            <person name="Pajuelo D."/>
            <person name="Ebbesson L."/>
            <person name="Teles M."/>
            <person name="MacKenzie S."/>
            <person name="Amaro C."/>
        </authorList>
    </citation>
    <scope>NUCLEOTIDE SEQUENCE</scope>
</reference>